<dbReference type="Proteomes" id="UP000557509">
    <property type="component" value="Unassembled WGS sequence"/>
</dbReference>
<dbReference type="AlphaFoldDB" id="A0A7J6KGR3"/>
<name>A0A7J6KGR3_TOXGO</name>
<evidence type="ECO:0000313" key="1">
    <source>
        <dbReference type="EMBL" id="KAF4646298.1"/>
    </source>
</evidence>
<gene>
    <name evidence="1" type="ORF">TGRH88_085700</name>
</gene>
<organism evidence="1 2">
    <name type="scientific">Toxoplasma gondii</name>
    <dbReference type="NCBI Taxonomy" id="5811"/>
    <lineage>
        <taxon>Eukaryota</taxon>
        <taxon>Sar</taxon>
        <taxon>Alveolata</taxon>
        <taxon>Apicomplexa</taxon>
        <taxon>Conoidasida</taxon>
        <taxon>Coccidia</taxon>
        <taxon>Eucoccidiorida</taxon>
        <taxon>Eimeriorina</taxon>
        <taxon>Sarcocystidae</taxon>
        <taxon>Toxoplasma</taxon>
    </lineage>
</organism>
<keyword evidence="2" id="KW-1185">Reference proteome</keyword>
<proteinExistence type="predicted"/>
<sequence length="916" mass="98932">MQRFGVCFWRQRFDFSKGRHKSSLTLARIVDVLRVAAPQGSGRNGSLGYMEERVSRGSPYVDGQSLYGAAAGDDRKRRNWSGGGSEDGYRVSERLEVQFESGTMRGRVACGGATGVGTDRQDDSTPVELEIRFHSVTVAVDMDRQDDSTPVELEIRFHSVTVAVDMELEVPHRESTAGRRSDVIMRWGLPSNASRAQDRQDDSTPVELEIRFHSVTVAVDMDRQDDSTPVELEIRFHSVTVAVDMDRQDDSTPVELEIRFHSVTVAVDMGSGRYDSLGYLGERVNPGSSHVHGASQRVDSGDGGGDVIMRWGLPSNASRAQDRQDDSTPVELEIRFHSVTVAVDMGSGRYDSLGYLGKRVNPGSSHVHGASQRVDSGDGGGDVIMRWGLPSNASRAQDRQDDSTPVELEIRFHSVTVAVDMGAGRYDSLGYLGERVNPGSSHVHGASQRVDSGDGGGDVIMRWGLPSNASRAQDRQDDSTPVELEIRFHSVTVAVDMGSGRYDSLGYLGERVNPGSSHVHGASQRVDSGDGGGDVIMRWGLPSNASRAQDRQDDSTPVELEIRFHSVTVAVDMGSGRYDSLGYLGERVNPGSSHVHGASQRVDSGDGGGDVIMRWGLPSNASRAQDRQDDSTPVELEIRFHSVTVAVDMGSGRYDSLGYLGERVNPGSSHVHGASQRVDSGDGGGDVIMRWGLPSNASRAQDRQDDSTPVELEIRFHSVTVAVDMGSGRYDSLGYLGERVNPGSSHVHGASQRVDSGDGGGDVIMRWGLPSNASRAQDRQDDSTPVELEIRFHSVTVAVDMGSGRYDSLGYLGERVNPGSSHVHGASQRVDSGDGGGDVIMRWGLPSNASRAQDRQDDSTPVELEIRFHSVTVAVDMGSGRYDSLGYLGERVNPGSSHVHGECVCGAAAADNRRRR</sequence>
<protein>
    <submittedName>
        <fullName evidence="1">Uncharacterized protein</fullName>
    </submittedName>
</protein>
<dbReference type="EMBL" id="JAAUHK010000063">
    <property type="protein sequence ID" value="KAF4646298.1"/>
    <property type="molecule type" value="Genomic_DNA"/>
</dbReference>
<accession>A0A7J6KGR3</accession>
<reference evidence="1 2" key="1">
    <citation type="submission" date="2020-03" db="EMBL/GenBank/DDBJ databases">
        <title>Genome sequence of Toxoplasma gondii RH-88 strain.</title>
        <authorList>
            <person name="Lorenzi H.A."/>
            <person name="Venepally P."/>
            <person name="Rozenberg A."/>
            <person name="Sibley D."/>
        </authorList>
    </citation>
    <scope>NUCLEOTIDE SEQUENCE [LARGE SCALE GENOMIC DNA]</scope>
    <source>
        <strain evidence="1 2">RH-88</strain>
    </source>
</reference>
<comment type="caution">
    <text evidence="1">The sequence shown here is derived from an EMBL/GenBank/DDBJ whole genome shotgun (WGS) entry which is preliminary data.</text>
</comment>
<evidence type="ECO:0000313" key="2">
    <source>
        <dbReference type="Proteomes" id="UP000557509"/>
    </source>
</evidence>